<keyword evidence="12" id="KW-1185">Reference proteome</keyword>
<dbReference type="PANTHER" id="PTHR10815:SF5">
    <property type="entry name" value="METHYLATED-DNA--PROTEIN-CYSTEINE METHYLTRANSFERASE"/>
    <property type="match status" value="1"/>
</dbReference>
<keyword evidence="5 8" id="KW-0227">DNA damage</keyword>
<evidence type="ECO:0000313" key="11">
    <source>
        <dbReference type="EMBL" id="MEL4305779.1"/>
    </source>
</evidence>
<sequence>MYYDLMRTKLGTILLVGDNEGLKVLNIQDGERKYPIPSDWEQNEAFFKDVEEQIGHYLEGDLKDFDVKLAPVGTDFQRKVWDALTMIPYGTTVSYGYVAEMISNPKASRAVGHANSLNPIQVIVPCHRVVSSSGKLAGYAGGLDVMVELLKLEGIKTRDRGNGKYSIIPE</sequence>
<evidence type="ECO:0000256" key="7">
    <source>
        <dbReference type="ARBA" id="ARBA00049348"/>
    </source>
</evidence>
<dbReference type="PROSITE" id="PS00374">
    <property type="entry name" value="MGMT"/>
    <property type="match status" value="1"/>
</dbReference>
<keyword evidence="4 8" id="KW-0808">Transferase</keyword>
<dbReference type="HAMAP" id="MF_00772">
    <property type="entry name" value="OGT"/>
    <property type="match status" value="1"/>
</dbReference>
<evidence type="ECO:0000256" key="3">
    <source>
        <dbReference type="ARBA" id="ARBA00022603"/>
    </source>
</evidence>
<dbReference type="InterPro" id="IPR036217">
    <property type="entry name" value="MethylDNA_cys_MeTrfase_DNAb"/>
</dbReference>
<evidence type="ECO:0000256" key="6">
    <source>
        <dbReference type="ARBA" id="ARBA00023204"/>
    </source>
</evidence>
<dbReference type="Pfam" id="PF01035">
    <property type="entry name" value="DNA_binding_1"/>
    <property type="match status" value="1"/>
</dbReference>
<comment type="caution">
    <text evidence="11">The sequence shown here is derived from an EMBL/GenBank/DDBJ whole genome shotgun (WGS) entry which is preliminary data.</text>
</comment>
<dbReference type="InterPro" id="IPR036631">
    <property type="entry name" value="MGMT_N_sf"/>
</dbReference>
<evidence type="ECO:0000313" key="12">
    <source>
        <dbReference type="Proteomes" id="UP001396646"/>
    </source>
</evidence>
<dbReference type="CDD" id="cd06445">
    <property type="entry name" value="ATase"/>
    <property type="match status" value="1"/>
</dbReference>
<keyword evidence="6 8" id="KW-0234">DNA repair</keyword>
<comment type="subcellular location">
    <subcellularLocation>
        <location evidence="8">Cytoplasm</location>
    </subcellularLocation>
</comment>
<feature type="domain" description="Methylated-DNA-[protein]-cysteine S-methyltransferase DNA binding" evidence="9">
    <location>
        <begin position="75"/>
        <end position="155"/>
    </location>
</feature>
<dbReference type="InterPro" id="IPR023546">
    <property type="entry name" value="MGMT"/>
</dbReference>
<organism evidence="11 12">
    <name type="scientific">Methanococcoides cohabitans</name>
    <dbReference type="NCBI Taxonomy" id="3136559"/>
    <lineage>
        <taxon>Archaea</taxon>
        <taxon>Methanobacteriati</taxon>
        <taxon>Methanobacteriota</taxon>
        <taxon>Stenosarchaea group</taxon>
        <taxon>Methanomicrobia</taxon>
        <taxon>Methanosarcinales</taxon>
        <taxon>Methanosarcinaceae</taxon>
        <taxon>Methanococcoides</taxon>
    </lineage>
</organism>
<evidence type="ECO:0000256" key="8">
    <source>
        <dbReference type="HAMAP-Rule" id="MF_00772"/>
    </source>
</evidence>
<dbReference type="Pfam" id="PF02870">
    <property type="entry name" value="Methyltransf_1N"/>
    <property type="match status" value="1"/>
</dbReference>
<dbReference type="Gene3D" id="3.30.160.70">
    <property type="entry name" value="Methylated DNA-protein cysteine methyltransferase domain"/>
    <property type="match status" value="1"/>
</dbReference>
<dbReference type="InterPro" id="IPR008332">
    <property type="entry name" value="MethylG_MeTrfase_N"/>
</dbReference>
<dbReference type="GO" id="GO:0003908">
    <property type="term" value="F:methylated-DNA-[protein]-cysteine S-methyltransferase activity"/>
    <property type="evidence" value="ECO:0007669"/>
    <property type="project" value="UniProtKB-EC"/>
</dbReference>
<evidence type="ECO:0000259" key="9">
    <source>
        <dbReference type="Pfam" id="PF01035"/>
    </source>
</evidence>
<dbReference type="Gene3D" id="1.10.10.10">
    <property type="entry name" value="Winged helix-like DNA-binding domain superfamily/Winged helix DNA-binding domain"/>
    <property type="match status" value="1"/>
</dbReference>
<reference evidence="11 12" key="1">
    <citation type="submission" date="2024-04" db="EMBL/GenBank/DDBJ databases">
        <title>Methanococcoides sp. LMO-2.</title>
        <authorList>
            <person name="Liang L."/>
        </authorList>
    </citation>
    <scope>NUCLEOTIDE SEQUENCE [LARGE SCALE GENOMIC DNA]</scope>
    <source>
        <strain evidence="11 12">LMO-2</strain>
    </source>
</reference>
<evidence type="ECO:0000256" key="2">
    <source>
        <dbReference type="ARBA" id="ARBA00022490"/>
    </source>
</evidence>
<dbReference type="PANTHER" id="PTHR10815">
    <property type="entry name" value="METHYLATED-DNA--PROTEIN-CYSTEINE METHYLTRANSFERASE"/>
    <property type="match status" value="1"/>
</dbReference>
<keyword evidence="2 8" id="KW-0963">Cytoplasm</keyword>
<comment type="similarity">
    <text evidence="8">Belongs to the MGMT family.</text>
</comment>
<dbReference type="Proteomes" id="UP001396646">
    <property type="component" value="Unassembled WGS sequence"/>
</dbReference>
<comment type="miscellaneous">
    <text evidence="8">This enzyme catalyzes only one turnover and therefore is not strictly catalytic. According to one definition, an enzyme is a biocatalyst that acts repeatedly and over many reaction cycles.</text>
</comment>
<dbReference type="InterPro" id="IPR001497">
    <property type="entry name" value="MethylDNA_cys_MeTrfase_AS"/>
</dbReference>
<dbReference type="InterPro" id="IPR014048">
    <property type="entry name" value="MethylDNA_cys_MeTrfase_DNA-bd"/>
</dbReference>
<keyword evidence="3 8" id="KW-0489">Methyltransferase</keyword>
<comment type="catalytic activity">
    <reaction evidence="7 8">
        <text>a 6-O-methyl-2'-deoxyguanosine in DNA + L-cysteinyl-[protein] = S-methyl-L-cysteinyl-[protein] + a 2'-deoxyguanosine in DNA</text>
        <dbReference type="Rhea" id="RHEA:24000"/>
        <dbReference type="Rhea" id="RHEA-COMP:10131"/>
        <dbReference type="Rhea" id="RHEA-COMP:10132"/>
        <dbReference type="Rhea" id="RHEA-COMP:11367"/>
        <dbReference type="Rhea" id="RHEA-COMP:11368"/>
        <dbReference type="ChEBI" id="CHEBI:29950"/>
        <dbReference type="ChEBI" id="CHEBI:82612"/>
        <dbReference type="ChEBI" id="CHEBI:85445"/>
        <dbReference type="ChEBI" id="CHEBI:85448"/>
        <dbReference type="EC" id="2.1.1.63"/>
    </reaction>
</comment>
<feature type="domain" description="Methylguanine DNA methyltransferase ribonuclease-like" evidence="10">
    <location>
        <begin position="1"/>
        <end position="70"/>
    </location>
</feature>
<comment type="function">
    <text evidence="8">Involved in the cellular defense against the biological effects of O6-methylguanine (O6-MeG) and O4-methylthymine (O4-MeT) in DNA. Repairs the methylated nucleobase in DNA by stoichiometrically transferring the methyl group to a cysteine residue in the enzyme. This is a suicide reaction: the enzyme is irreversibly inactivated.</text>
</comment>
<protein>
    <recommendedName>
        <fullName evidence="8">Methylated-DNA--protein-cysteine methyltransferase</fullName>
        <ecNumber evidence="8">2.1.1.63</ecNumber>
    </recommendedName>
    <alternativeName>
        <fullName evidence="8">6-O-methylguanine-DNA methyltransferase</fullName>
        <shortName evidence="8">MGMT</shortName>
    </alternativeName>
    <alternativeName>
        <fullName evidence="8">O-6-methylguanine-DNA-alkyltransferase</fullName>
    </alternativeName>
</protein>
<dbReference type="EMBL" id="JBCAUS010000006">
    <property type="protein sequence ID" value="MEL4305779.1"/>
    <property type="molecule type" value="Genomic_DNA"/>
</dbReference>
<accession>A0ABU9KTQ2</accession>
<feature type="active site" description="Nucleophile; methyl group acceptor" evidence="8">
    <location>
        <position position="126"/>
    </location>
</feature>
<dbReference type="SUPFAM" id="SSF46767">
    <property type="entry name" value="Methylated DNA-protein cysteine methyltransferase, C-terminal domain"/>
    <property type="match status" value="1"/>
</dbReference>
<comment type="catalytic activity">
    <reaction evidence="1 8">
        <text>a 4-O-methyl-thymidine in DNA + L-cysteinyl-[protein] = a thymidine in DNA + S-methyl-L-cysteinyl-[protein]</text>
        <dbReference type="Rhea" id="RHEA:53428"/>
        <dbReference type="Rhea" id="RHEA-COMP:10131"/>
        <dbReference type="Rhea" id="RHEA-COMP:10132"/>
        <dbReference type="Rhea" id="RHEA-COMP:13555"/>
        <dbReference type="Rhea" id="RHEA-COMP:13556"/>
        <dbReference type="ChEBI" id="CHEBI:29950"/>
        <dbReference type="ChEBI" id="CHEBI:82612"/>
        <dbReference type="ChEBI" id="CHEBI:137386"/>
        <dbReference type="ChEBI" id="CHEBI:137387"/>
        <dbReference type="EC" id="2.1.1.63"/>
    </reaction>
</comment>
<dbReference type="NCBIfam" id="TIGR00589">
    <property type="entry name" value="ogt"/>
    <property type="match status" value="1"/>
</dbReference>
<dbReference type="GO" id="GO:0032259">
    <property type="term" value="P:methylation"/>
    <property type="evidence" value="ECO:0007669"/>
    <property type="project" value="UniProtKB-KW"/>
</dbReference>
<evidence type="ECO:0000256" key="4">
    <source>
        <dbReference type="ARBA" id="ARBA00022679"/>
    </source>
</evidence>
<evidence type="ECO:0000259" key="10">
    <source>
        <dbReference type="Pfam" id="PF02870"/>
    </source>
</evidence>
<dbReference type="EC" id="2.1.1.63" evidence="8"/>
<evidence type="ECO:0000256" key="1">
    <source>
        <dbReference type="ARBA" id="ARBA00001286"/>
    </source>
</evidence>
<dbReference type="RefSeq" id="WP_342127410.1">
    <property type="nucleotide sequence ID" value="NZ_JBCAUS010000006.1"/>
</dbReference>
<proteinExistence type="inferred from homology"/>
<evidence type="ECO:0000256" key="5">
    <source>
        <dbReference type="ARBA" id="ARBA00022763"/>
    </source>
</evidence>
<name>A0ABU9KTQ2_9EURY</name>
<gene>
    <name evidence="8" type="primary">ogt</name>
    <name evidence="11" type="ORF">WOA13_08100</name>
</gene>
<dbReference type="InterPro" id="IPR036388">
    <property type="entry name" value="WH-like_DNA-bd_sf"/>
</dbReference>
<dbReference type="SUPFAM" id="SSF53155">
    <property type="entry name" value="Methylated DNA-protein cysteine methyltransferase domain"/>
    <property type="match status" value="1"/>
</dbReference>